<dbReference type="EMBL" id="CM003107">
    <property type="protein sequence ID" value="KUI73341.1"/>
    <property type="molecule type" value="Genomic_DNA"/>
</dbReference>
<dbReference type="OrthoDB" id="4366798at2759"/>
<feature type="region of interest" description="Disordered" evidence="1">
    <location>
        <begin position="277"/>
        <end position="519"/>
    </location>
</feature>
<feature type="compositionally biased region" description="Basic and acidic residues" evidence="1">
    <location>
        <begin position="426"/>
        <end position="436"/>
    </location>
</feature>
<reference evidence="2" key="1">
    <citation type="submission" date="2014-12" db="EMBL/GenBank/DDBJ databases">
        <title>Genome Sequence of Valsa Canker Pathogens Uncovers a Specific Adaption of Colonization on Woody Bark.</title>
        <authorList>
            <person name="Yin Z."/>
            <person name="Liu H."/>
            <person name="Gao X."/>
            <person name="Li Z."/>
            <person name="Song N."/>
            <person name="Ke X."/>
            <person name="Dai Q."/>
            <person name="Wu Y."/>
            <person name="Sun Y."/>
            <person name="Xu J.-R."/>
            <person name="Kang Z.K."/>
            <person name="Wang L."/>
            <person name="Huang L."/>
        </authorList>
    </citation>
    <scope>NUCLEOTIDE SEQUENCE [LARGE SCALE GENOMIC DNA]</scope>
    <source>
        <strain evidence="2">03-8</strain>
    </source>
</reference>
<dbReference type="Proteomes" id="UP000078559">
    <property type="component" value="Chromosome 10"/>
</dbReference>
<proteinExistence type="predicted"/>
<dbReference type="AlphaFoldDB" id="A0A194WA67"/>
<organism evidence="2 3">
    <name type="scientific">Cytospora mali</name>
    <name type="common">Apple Valsa canker fungus</name>
    <name type="synonym">Valsa mali</name>
    <dbReference type="NCBI Taxonomy" id="578113"/>
    <lineage>
        <taxon>Eukaryota</taxon>
        <taxon>Fungi</taxon>
        <taxon>Dikarya</taxon>
        <taxon>Ascomycota</taxon>
        <taxon>Pezizomycotina</taxon>
        <taxon>Sordariomycetes</taxon>
        <taxon>Sordariomycetidae</taxon>
        <taxon>Diaporthales</taxon>
        <taxon>Cytosporaceae</taxon>
        <taxon>Cytospora</taxon>
    </lineage>
</organism>
<feature type="compositionally biased region" description="Low complexity" evidence="1">
    <location>
        <begin position="227"/>
        <end position="244"/>
    </location>
</feature>
<sequence length="568" mass="62298">MASYPWKVLPPPTPVPPIQVPDWQNKTLFPEPDGHTDDYHKYKYKHHHWQPHKFGMVMEDMFTTLPRQFNLVALPLLDIEDFGNDVAEISHISKDKEEFLRRMAERRDQRHRELARVWDDAWAHMPADKGGLDFDYPGKWQAVNRIRRYRSLQSQVAFVAGHLPADAMEEGPEMARLLPKTCSRDSSPASFVTARTHLSSDHDVVLPSGPHSGETRETQVPPKGIFARYNPRPRSSPNGSRPASEGAPGTRWSSPERTDKPVVGPYAFYVPTVQESLDSEQSQSMGSPSASATSGGKRKMTSEEEEDYDQLQGSGAQGQPAAKKRRTGANARLPSASAMSAGKRKMAHEEEEASLAQGQSATKKRKTNANARLPSASATLGGKRKMAYEEEEVSSTQGRSAAKKRKTNSNENSLSASTTSGGKRKMAYEKENHDQSRTSNAKGHSAAKKGRIATSRTPPPAAATSADEGKGDRKEDSAAQEQAKTVVAKKRRAGKDTKPPQASALPGSQPTRGASAVARVTRAQRRLLSEENAQLFRLGQHGELDVQGIADQAQEDDVSNNTASGRLK</sequence>
<accession>A0A194WA67</accession>
<feature type="compositionally biased region" description="Polar residues" evidence="1">
    <location>
        <begin position="409"/>
        <end position="421"/>
    </location>
</feature>
<feature type="compositionally biased region" description="Polar residues" evidence="1">
    <location>
        <begin position="277"/>
        <end position="294"/>
    </location>
</feature>
<protein>
    <submittedName>
        <fullName evidence="2">Uncharacterized protein</fullName>
    </submittedName>
</protein>
<evidence type="ECO:0000313" key="2">
    <source>
        <dbReference type="EMBL" id="KUI73341.1"/>
    </source>
</evidence>
<evidence type="ECO:0000256" key="1">
    <source>
        <dbReference type="SAM" id="MobiDB-lite"/>
    </source>
</evidence>
<gene>
    <name evidence="2" type="ORF">VM1G_08907</name>
</gene>
<keyword evidence="3" id="KW-1185">Reference proteome</keyword>
<feature type="region of interest" description="Disordered" evidence="1">
    <location>
        <begin position="547"/>
        <end position="568"/>
    </location>
</feature>
<feature type="compositionally biased region" description="Polar residues" evidence="1">
    <location>
        <begin position="559"/>
        <end position="568"/>
    </location>
</feature>
<name>A0A194WA67_CYTMA</name>
<feature type="compositionally biased region" description="Basic and acidic residues" evidence="1">
    <location>
        <begin position="467"/>
        <end position="477"/>
    </location>
</feature>
<evidence type="ECO:0000313" key="3">
    <source>
        <dbReference type="Proteomes" id="UP000078559"/>
    </source>
</evidence>
<feature type="region of interest" description="Disordered" evidence="1">
    <location>
        <begin position="201"/>
        <end position="263"/>
    </location>
</feature>